<dbReference type="Proteomes" id="UP001174694">
    <property type="component" value="Unassembled WGS sequence"/>
</dbReference>
<comment type="caution">
    <text evidence="3">The sequence shown here is derived from an EMBL/GenBank/DDBJ whole genome shotgun (WGS) entry which is preliminary data.</text>
</comment>
<name>A0AA38VGB8_9PEZI</name>
<evidence type="ECO:0000256" key="1">
    <source>
        <dbReference type="SAM" id="MobiDB-lite"/>
    </source>
</evidence>
<evidence type="ECO:0000256" key="2">
    <source>
        <dbReference type="SAM" id="SignalP"/>
    </source>
</evidence>
<sequence>MKFLPVFLLATAGVAFGKGNSTSTKSQCKQVEKLTELVNLAANATRLDDKTDGNTTKASAIQAKASSAAATLQTLEANSTLMAACNQIFAVQDMEDSCSQMASLEKATALAANQTLLDAKFGNDTAKADKLKAKAAAGATELATLQGNATLTQFCAALDDAETCDTMAKLQKQVDKAANATALDAKFDGNSTKVAAFQAKASKAAAKLAVMTSNSTLVNLCAASGSGTQASTDSTTSGSASSSSSSAASGAEGISPWRLGPMISFLAVAMGAICFL</sequence>
<keyword evidence="4" id="KW-1185">Reference proteome</keyword>
<organism evidence="3 4">
    <name type="scientific">Pleurostoma richardsiae</name>
    <dbReference type="NCBI Taxonomy" id="41990"/>
    <lineage>
        <taxon>Eukaryota</taxon>
        <taxon>Fungi</taxon>
        <taxon>Dikarya</taxon>
        <taxon>Ascomycota</taxon>
        <taxon>Pezizomycotina</taxon>
        <taxon>Sordariomycetes</taxon>
        <taxon>Sordariomycetidae</taxon>
        <taxon>Calosphaeriales</taxon>
        <taxon>Pleurostomataceae</taxon>
        <taxon>Pleurostoma</taxon>
    </lineage>
</organism>
<protein>
    <submittedName>
        <fullName evidence="3">Uncharacterized protein</fullName>
    </submittedName>
</protein>
<feature type="chain" id="PRO_5041306447" evidence="2">
    <location>
        <begin position="18"/>
        <end position="276"/>
    </location>
</feature>
<dbReference type="AlphaFoldDB" id="A0AA38VGB8"/>
<evidence type="ECO:0000313" key="3">
    <source>
        <dbReference type="EMBL" id="KAJ9149824.1"/>
    </source>
</evidence>
<keyword evidence="2" id="KW-0732">Signal</keyword>
<feature type="region of interest" description="Disordered" evidence="1">
    <location>
        <begin position="226"/>
        <end position="249"/>
    </location>
</feature>
<feature type="signal peptide" evidence="2">
    <location>
        <begin position="1"/>
        <end position="17"/>
    </location>
</feature>
<gene>
    <name evidence="3" type="ORF">NKR23_g4036</name>
</gene>
<proteinExistence type="predicted"/>
<dbReference type="EMBL" id="JANBVO010000009">
    <property type="protein sequence ID" value="KAJ9149824.1"/>
    <property type="molecule type" value="Genomic_DNA"/>
</dbReference>
<evidence type="ECO:0000313" key="4">
    <source>
        <dbReference type="Proteomes" id="UP001174694"/>
    </source>
</evidence>
<reference evidence="3" key="1">
    <citation type="submission" date="2022-07" db="EMBL/GenBank/DDBJ databases">
        <title>Fungi with potential for degradation of polypropylene.</title>
        <authorList>
            <person name="Gostincar C."/>
        </authorList>
    </citation>
    <scope>NUCLEOTIDE SEQUENCE</scope>
    <source>
        <strain evidence="3">EXF-13308</strain>
    </source>
</reference>
<accession>A0AA38VGB8</accession>